<dbReference type="InterPro" id="IPR036188">
    <property type="entry name" value="FAD/NAD-bd_sf"/>
</dbReference>
<dbReference type="EMBL" id="CP062983">
    <property type="protein sequence ID" value="QPC82732.1"/>
    <property type="molecule type" value="Genomic_DNA"/>
</dbReference>
<evidence type="ECO:0000313" key="2">
    <source>
        <dbReference type="Proteomes" id="UP000594468"/>
    </source>
</evidence>
<dbReference type="RefSeq" id="WP_195170801.1">
    <property type="nucleotide sequence ID" value="NZ_CP062983.1"/>
</dbReference>
<dbReference type="KEGG" id="pmet:G4Y79_24115"/>
<gene>
    <name evidence="1" type="ORF">G4Y79_24115</name>
</gene>
<evidence type="ECO:0000313" key="1">
    <source>
        <dbReference type="EMBL" id="QPC82732.1"/>
    </source>
</evidence>
<dbReference type="PANTHER" id="PTHR43422">
    <property type="entry name" value="THIAMINE THIAZOLE SYNTHASE"/>
    <property type="match status" value="1"/>
</dbReference>
<dbReference type="AlphaFoldDB" id="A0A7S8E9A2"/>
<protein>
    <submittedName>
        <fullName evidence="1">2-polyprenyl-6-methoxyphenol hydroxylase-like oxidoreductase</fullName>
    </submittedName>
</protein>
<dbReference type="Gene3D" id="3.50.50.60">
    <property type="entry name" value="FAD/NAD(P)-binding domain"/>
    <property type="match status" value="1"/>
</dbReference>
<dbReference type="SUPFAM" id="SSF51905">
    <property type="entry name" value="FAD/NAD(P)-binding domain"/>
    <property type="match status" value="1"/>
</dbReference>
<name>A0A7S8E9A2_9CHLR</name>
<dbReference type="PANTHER" id="PTHR43422:SF3">
    <property type="entry name" value="THIAMINE THIAZOLE SYNTHASE"/>
    <property type="match status" value="1"/>
</dbReference>
<reference evidence="1 2" key="1">
    <citation type="submission" date="2020-02" db="EMBL/GenBank/DDBJ databases">
        <authorList>
            <person name="Zheng R.K."/>
            <person name="Sun C.M."/>
        </authorList>
    </citation>
    <scope>NUCLEOTIDE SEQUENCE [LARGE SCALE GENOMIC DNA]</scope>
    <source>
        <strain evidence="2">rifampicinis</strain>
    </source>
</reference>
<sequence length="472" mass="51848">MTPSTTPTPATSTHAIVIGGSIAGLLAARVLSDHFDTVTILERDRLPDGPQGRAGAPQGKHAHNLLVRGLRIMEALFPGFEQALADEGAPVMNYGSDVRVLVTPTQWLPRIETTYASRAASRPMVEWLLRERVMALPNVEICERVVVDGLLLDANKTRVTGVKVSQRGVKAPSELAADFVVDASGRRTRTPVWLEELGFGKPEVSIVDSGVGYATRLYRKPAGFDDWTVLYMPPKWPNPRGGAVFEVENDYWLVSQGGYLRDYPPTDPDGFLNFASTFPQPDLYNAIKDAEPLSDVVSYRNTRNIRYHYQRMTLPTHYAVVGDAVCGFNPVYGQGMSSAAMAAELLGEVIAHSHGDLAGVTATFQKKLAELHEDIWLLATMEDLVFISQKEGMEGKGPSRIERMAQMYIGRSIGTMLYDPYIAQVFVEIMNLTKPTRALFHPRVMASVLWHSLTNPPAKRAAAAPTQAVSPS</sequence>
<proteinExistence type="predicted"/>
<dbReference type="Proteomes" id="UP000594468">
    <property type="component" value="Chromosome"/>
</dbReference>
<accession>A0A7S8E9A2</accession>
<keyword evidence="2" id="KW-1185">Reference proteome</keyword>
<organism evidence="1 2">
    <name type="scientific">Phototrophicus methaneseepsis</name>
    <dbReference type="NCBI Taxonomy" id="2710758"/>
    <lineage>
        <taxon>Bacteria</taxon>
        <taxon>Bacillati</taxon>
        <taxon>Chloroflexota</taxon>
        <taxon>Candidatus Thermofontia</taxon>
        <taxon>Phototrophicales</taxon>
        <taxon>Phototrophicaceae</taxon>
        <taxon>Phototrophicus</taxon>
    </lineage>
</organism>